<evidence type="ECO:0000313" key="2">
    <source>
        <dbReference type="EMBL" id="CAD8193047.1"/>
    </source>
</evidence>
<sequence>MDFQKEADNIQEEQESDNLRIEDQNQSNKDAQTQDGNQIIKLDINKRNIEQELEAANKKRDQMYQFELSAVPIMNSDKIQGNFEKCGLYEDNDQQQFYQVVLFYLKLCEYVFEEQQYQSYFQVFKQCFEILILQIEEIEEIYINLLNLAIVMKLNFEKLPKTINQNLIYQLYNKYKDRIKEVLNCNYEERETIRDMNNCQKFEFINRFKQNQEKPSKIRNKKLLGIDDSINVLQLFNIFCNVEKLNQNFYFILDKCNEVQNKLKQIIQKEKEDKTYKKKLKKFFNKKLVEGFMKKQYQNPIYNIVYKYLVKSKSQNSVLILWNLFVEKKYNWINLLDFKNKDYETLFTQITKFIDYENIQSILPDDCKQYFKKQTYRKFDFLELLIQLLSIFQIIKIYPHRQEELYNIIEEICFMKRKRYLQKKQIVFSGKDFKILISSSVAKVEVENAIDEILRDPQKFIEEAEFKNNSFKIKKFLKKLKKKTTNAQN</sequence>
<name>A0A8S1WW66_PAROT</name>
<keyword evidence="3" id="KW-1185">Reference proteome</keyword>
<evidence type="ECO:0000313" key="3">
    <source>
        <dbReference type="Proteomes" id="UP000683925"/>
    </source>
</evidence>
<accession>A0A8S1WW66</accession>
<dbReference type="OMA" id="QINSILM"/>
<feature type="region of interest" description="Disordered" evidence="1">
    <location>
        <begin position="1"/>
        <end position="35"/>
    </location>
</feature>
<reference evidence="2" key="1">
    <citation type="submission" date="2021-01" db="EMBL/GenBank/DDBJ databases">
        <authorList>
            <consortium name="Genoscope - CEA"/>
            <person name="William W."/>
        </authorList>
    </citation>
    <scope>NUCLEOTIDE SEQUENCE</scope>
</reference>
<dbReference type="AlphaFoldDB" id="A0A8S1WW66"/>
<dbReference type="EMBL" id="CAJJDP010000103">
    <property type="protein sequence ID" value="CAD8193047.1"/>
    <property type="molecule type" value="Genomic_DNA"/>
</dbReference>
<comment type="caution">
    <text evidence="2">The sequence shown here is derived from an EMBL/GenBank/DDBJ whole genome shotgun (WGS) entry which is preliminary data.</text>
</comment>
<dbReference type="Proteomes" id="UP000683925">
    <property type="component" value="Unassembled WGS sequence"/>
</dbReference>
<gene>
    <name evidence="2" type="ORF">POCTA_138.1.T1030184</name>
</gene>
<proteinExistence type="predicted"/>
<evidence type="ECO:0000256" key="1">
    <source>
        <dbReference type="SAM" id="MobiDB-lite"/>
    </source>
</evidence>
<organism evidence="2 3">
    <name type="scientific">Paramecium octaurelia</name>
    <dbReference type="NCBI Taxonomy" id="43137"/>
    <lineage>
        <taxon>Eukaryota</taxon>
        <taxon>Sar</taxon>
        <taxon>Alveolata</taxon>
        <taxon>Ciliophora</taxon>
        <taxon>Intramacronucleata</taxon>
        <taxon>Oligohymenophorea</taxon>
        <taxon>Peniculida</taxon>
        <taxon>Parameciidae</taxon>
        <taxon>Paramecium</taxon>
    </lineage>
</organism>
<protein>
    <submittedName>
        <fullName evidence="2">Uncharacterized protein</fullName>
    </submittedName>
</protein>
<dbReference type="OrthoDB" id="10630670at2759"/>
<feature type="compositionally biased region" description="Polar residues" evidence="1">
    <location>
        <begin position="24"/>
        <end position="35"/>
    </location>
</feature>